<proteinExistence type="predicted"/>
<organism evidence="1">
    <name type="scientific">marine sediment metagenome</name>
    <dbReference type="NCBI Taxonomy" id="412755"/>
    <lineage>
        <taxon>unclassified sequences</taxon>
        <taxon>metagenomes</taxon>
        <taxon>ecological metagenomes</taxon>
    </lineage>
</organism>
<evidence type="ECO:0000313" key="1">
    <source>
        <dbReference type="EMBL" id="KKL20906.1"/>
    </source>
</evidence>
<comment type="caution">
    <text evidence="1">The sequence shown here is derived from an EMBL/GenBank/DDBJ whole genome shotgun (WGS) entry which is preliminary data.</text>
</comment>
<feature type="non-terminal residue" evidence="1">
    <location>
        <position position="39"/>
    </location>
</feature>
<sequence>MNLITRFDNHDDFFQYLDEILADFKLRVAKNHPDISKCE</sequence>
<protein>
    <submittedName>
        <fullName evidence="1">Uncharacterized protein</fullName>
    </submittedName>
</protein>
<accession>A0A0F9DTA7</accession>
<reference evidence="1" key="1">
    <citation type="journal article" date="2015" name="Nature">
        <title>Complex archaea that bridge the gap between prokaryotes and eukaryotes.</title>
        <authorList>
            <person name="Spang A."/>
            <person name="Saw J.H."/>
            <person name="Jorgensen S.L."/>
            <person name="Zaremba-Niedzwiedzka K."/>
            <person name="Martijn J."/>
            <person name="Lind A.E."/>
            <person name="van Eijk R."/>
            <person name="Schleper C."/>
            <person name="Guy L."/>
            <person name="Ettema T.J."/>
        </authorList>
    </citation>
    <scope>NUCLEOTIDE SEQUENCE</scope>
</reference>
<gene>
    <name evidence="1" type="ORF">LCGC14_2450800</name>
</gene>
<dbReference type="AlphaFoldDB" id="A0A0F9DTA7"/>
<name>A0A0F9DTA7_9ZZZZ</name>
<dbReference type="EMBL" id="LAZR01037923">
    <property type="protein sequence ID" value="KKL20906.1"/>
    <property type="molecule type" value="Genomic_DNA"/>
</dbReference>